<dbReference type="PANTHER" id="PTHR43390">
    <property type="entry name" value="SIGNAL PEPTIDASE I"/>
    <property type="match status" value="1"/>
</dbReference>
<keyword evidence="10" id="KW-1185">Reference proteome</keyword>
<accession>A0A5B9QW80</accession>
<organism evidence="9 10">
    <name type="scientific">Roseimaritima ulvae</name>
    <dbReference type="NCBI Taxonomy" id="980254"/>
    <lineage>
        <taxon>Bacteria</taxon>
        <taxon>Pseudomonadati</taxon>
        <taxon>Planctomycetota</taxon>
        <taxon>Planctomycetia</taxon>
        <taxon>Pirellulales</taxon>
        <taxon>Pirellulaceae</taxon>
        <taxon>Roseimaritima</taxon>
    </lineage>
</organism>
<sequence length="343" mass="38520">MLSTTILVTLFLGLIFASIVLWLWFLRWGLRWAKAENVTRRRLIEALVGVTVLQIVAGLLFGWLLAVVEAPPIAISVMEIAIVVLVPCLTIAHLFQLRFLRAVQAWLPTMVSTVLMSVIAWGIVRPFLYESFLIPTNSMAPTIVGTHVRGVCPECGDPTFGSPIPAEYRFGSQGPTRMICTNFHVNTDASVAPQTESGDRILVAKFHAPRRWDLVVFKYPEDPSDYYVKRLVGLPGETIHIEDGAVFANGEQLTPPESIRNLHYESEAPNWHYAGLSGTKDRPAKLDDDEYFVLGDFSEQAKDSRFWLKPAPGHTHPYAVPASYMTGVVTHTFWPPQRWQVHR</sequence>
<feature type="domain" description="Peptidase S26" evidence="8">
    <location>
        <begin position="181"/>
        <end position="334"/>
    </location>
</feature>
<dbReference type="PROSITE" id="PS00760">
    <property type="entry name" value="SPASE_I_2"/>
    <property type="match status" value="1"/>
</dbReference>
<dbReference type="SUPFAM" id="SSF51306">
    <property type="entry name" value="LexA/Signal peptidase"/>
    <property type="match status" value="1"/>
</dbReference>
<keyword evidence="5 7" id="KW-0378">Hydrolase</keyword>
<dbReference type="RefSeq" id="WP_084426375.1">
    <property type="nucleotide sequence ID" value="NZ_CP042914.1"/>
</dbReference>
<comment type="caution">
    <text evidence="7">Lacks conserved residue(s) required for the propagation of feature annotation.</text>
</comment>
<feature type="transmembrane region" description="Helical" evidence="7">
    <location>
        <begin position="73"/>
        <end position="95"/>
    </location>
</feature>
<dbReference type="InterPro" id="IPR000223">
    <property type="entry name" value="Pept_S26A_signal_pept_1"/>
</dbReference>
<keyword evidence="7" id="KW-0472">Membrane</keyword>
<dbReference type="Proteomes" id="UP000325286">
    <property type="component" value="Chromosome"/>
</dbReference>
<dbReference type="EC" id="3.4.21.89" evidence="3 7"/>
<dbReference type="KEGG" id="rul:UC8_53410"/>
<gene>
    <name evidence="9" type="primary">sipP</name>
    <name evidence="9" type="ORF">UC8_53410</name>
</gene>
<dbReference type="NCBIfam" id="TIGR02227">
    <property type="entry name" value="sigpep_I_bact"/>
    <property type="match status" value="1"/>
</dbReference>
<feature type="transmembrane region" description="Helical" evidence="7">
    <location>
        <begin position="107"/>
        <end position="128"/>
    </location>
</feature>
<evidence type="ECO:0000256" key="6">
    <source>
        <dbReference type="PIRSR" id="PIRSR600223-1"/>
    </source>
</evidence>
<feature type="active site" evidence="6">
    <location>
        <position position="229"/>
    </location>
</feature>
<dbReference type="PRINTS" id="PR00727">
    <property type="entry name" value="LEADERPTASE"/>
</dbReference>
<keyword evidence="7" id="KW-1133">Transmembrane helix</keyword>
<keyword evidence="7" id="KW-0812">Transmembrane</keyword>
<dbReference type="AlphaFoldDB" id="A0A5B9QW80"/>
<dbReference type="EMBL" id="CP042914">
    <property type="protein sequence ID" value="QEG43294.1"/>
    <property type="molecule type" value="Genomic_DNA"/>
</dbReference>
<evidence type="ECO:0000313" key="10">
    <source>
        <dbReference type="Proteomes" id="UP000325286"/>
    </source>
</evidence>
<reference evidence="9 10" key="1">
    <citation type="submission" date="2019-08" db="EMBL/GenBank/DDBJ databases">
        <title>Deep-cultivation of Planctomycetes and their phenomic and genomic characterization uncovers novel biology.</title>
        <authorList>
            <person name="Wiegand S."/>
            <person name="Jogler M."/>
            <person name="Boedeker C."/>
            <person name="Pinto D."/>
            <person name="Vollmers J."/>
            <person name="Rivas-Marin E."/>
            <person name="Kohn T."/>
            <person name="Peeters S.H."/>
            <person name="Heuer A."/>
            <person name="Rast P."/>
            <person name="Oberbeckmann S."/>
            <person name="Bunk B."/>
            <person name="Jeske O."/>
            <person name="Meyerdierks A."/>
            <person name="Storesund J.E."/>
            <person name="Kallscheuer N."/>
            <person name="Luecker S."/>
            <person name="Lage O.M."/>
            <person name="Pohl T."/>
            <person name="Merkel B.J."/>
            <person name="Hornburger P."/>
            <person name="Mueller R.-W."/>
            <person name="Bruemmer F."/>
            <person name="Labrenz M."/>
            <person name="Spormann A.M."/>
            <person name="Op den Camp H."/>
            <person name="Overmann J."/>
            <person name="Amann R."/>
            <person name="Jetten M.S.M."/>
            <person name="Mascher T."/>
            <person name="Medema M.H."/>
            <person name="Devos D.P."/>
            <person name="Kaster A.-K."/>
            <person name="Ovreas L."/>
            <person name="Rohde M."/>
            <person name="Galperin M.Y."/>
            <person name="Jogler C."/>
        </authorList>
    </citation>
    <scope>NUCLEOTIDE SEQUENCE [LARGE SCALE GENOMIC DNA]</scope>
    <source>
        <strain evidence="9 10">UC8</strain>
    </source>
</reference>
<dbReference type="GO" id="GO:0006465">
    <property type="term" value="P:signal peptide processing"/>
    <property type="evidence" value="ECO:0007669"/>
    <property type="project" value="InterPro"/>
</dbReference>
<name>A0A5B9QW80_9BACT</name>
<protein>
    <recommendedName>
        <fullName evidence="4 7">Signal peptidase I</fullName>
        <ecNumber evidence="3 7">3.4.21.89</ecNumber>
    </recommendedName>
</protein>
<evidence type="ECO:0000256" key="2">
    <source>
        <dbReference type="ARBA" id="ARBA00009370"/>
    </source>
</evidence>
<evidence type="ECO:0000256" key="1">
    <source>
        <dbReference type="ARBA" id="ARBA00000677"/>
    </source>
</evidence>
<evidence type="ECO:0000256" key="4">
    <source>
        <dbReference type="ARBA" id="ARBA00019232"/>
    </source>
</evidence>
<comment type="similarity">
    <text evidence="2 7">Belongs to the peptidase S26 family.</text>
</comment>
<evidence type="ECO:0000256" key="5">
    <source>
        <dbReference type="ARBA" id="ARBA00022801"/>
    </source>
</evidence>
<comment type="catalytic activity">
    <reaction evidence="1 7">
        <text>Cleavage of hydrophobic, N-terminal signal or leader sequences from secreted and periplasmic proteins.</text>
        <dbReference type="EC" id="3.4.21.89"/>
    </reaction>
</comment>
<dbReference type="InterPro" id="IPR019757">
    <property type="entry name" value="Pept_S26A_signal_pept_1_Lys-AS"/>
</dbReference>
<evidence type="ECO:0000313" key="9">
    <source>
        <dbReference type="EMBL" id="QEG43294.1"/>
    </source>
</evidence>
<dbReference type="GO" id="GO:0004252">
    <property type="term" value="F:serine-type endopeptidase activity"/>
    <property type="evidence" value="ECO:0007669"/>
    <property type="project" value="InterPro"/>
</dbReference>
<dbReference type="PANTHER" id="PTHR43390:SF1">
    <property type="entry name" value="CHLOROPLAST PROCESSING PEPTIDASE"/>
    <property type="match status" value="1"/>
</dbReference>
<feature type="active site" evidence="6">
    <location>
        <position position="138"/>
    </location>
</feature>
<dbReference type="InterPro" id="IPR019533">
    <property type="entry name" value="Peptidase_S26"/>
</dbReference>
<dbReference type="InterPro" id="IPR036286">
    <property type="entry name" value="LexA/Signal_pep-like_sf"/>
</dbReference>
<evidence type="ECO:0000256" key="7">
    <source>
        <dbReference type="RuleBase" id="RU362042"/>
    </source>
</evidence>
<dbReference type="OrthoDB" id="9802919at2"/>
<feature type="transmembrane region" description="Helical" evidence="7">
    <location>
        <begin position="46"/>
        <end position="67"/>
    </location>
</feature>
<evidence type="ECO:0000259" key="8">
    <source>
        <dbReference type="Pfam" id="PF10502"/>
    </source>
</evidence>
<dbReference type="CDD" id="cd06530">
    <property type="entry name" value="S26_SPase_I"/>
    <property type="match status" value="1"/>
</dbReference>
<keyword evidence="7" id="KW-0645">Protease</keyword>
<dbReference type="Gene3D" id="2.10.109.10">
    <property type="entry name" value="Umud Fragment, subunit A"/>
    <property type="match status" value="1"/>
</dbReference>
<dbReference type="Pfam" id="PF10502">
    <property type="entry name" value="Peptidase_S26"/>
    <property type="match status" value="1"/>
</dbReference>
<feature type="transmembrane region" description="Helical" evidence="7">
    <location>
        <begin position="6"/>
        <end position="25"/>
    </location>
</feature>
<dbReference type="GO" id="GO:0009003">
    <property type="term" value="F:signal peptidase activity"/>
    <property type="evidence" value="ECO:0007669"/>
    <property type="project" value="UniProtKB-EC"/>
</dbReference>
<evidence type="ECO:0000256" key="3">
    <source>
        <dbReference type="ARBA" id="ARBA00013208"/>
    </source>
</evidence>
<proteinExistence type="inferred from homology"/>
<comment type="subcellular location">
    <subcellularLocation>
        <location evidence="7">Membrane</location>
        <topology evidence="7">Single-pass type II membrane protein</topology>
    </subcellularLocation>
</comment>
<dbReference type="GO" id="GO:0016020">
    <property type="term" value="C:membrane"/>
    <property type="evidence" value="ECO:0007669"/>
    <property type="project" value="UniProtKB-SubCell"/>
</dbReference>